<dbReference type="Proteomes" id="UP000295684">
    <property type="component" value="Unassembled WGS sequence"/>
</dbReference>
<dbReference type="InterPro" id="IPR006827">
    <property type="entry name" value="Lant_deHydtase_N"/>
</dbReference>
<gene>
    <name evidence="3" type="ORF">EV200_105163</name>
</gene>
<dbReference type="RefSeq" id="WP_132533616.1">
    <property type="nucleotide sequence ID" value="NZ_BMJO01000005.1"/>
</dbReference>
<feature type="domain" description="Thiopeptide-type bacteriocin biosynthesis" evidence="2">
    <location>
        <begin position="676"/>
        <end position="922"/>
    </location>
</feature>
<organism evidence="3 4">
    <name type="scientific">Pedobacter psychrotolerans</name>
    <dbReference type="NCBI Taxonomy" id="1843235"/>
    <lineage>
        <taxon>Bacteria</taxon>
        <taxon>Pseudomonadati</taxon>
        <taxon>Bacteroidota</taxon>
        <taxon>Sphingobacteriia</taxon>
        <taxon>Sphingobacteriales</taxon>
        <taxon>Sphingobacteriaceae</taxon>
        <taxon>Pedobacter</taxon>
    </lineage>
</organism>
<feature type="domain" description="Lantibiotic dehydratase N-terminal" evidence="1">
    <location>
        <begin position="29"/>
        <end position="229"/>
    </location>
</feature>
<evidence type="ECO:0000259" key="2">
    <source>
        <dbReference type="Pfam" id="PF14028"/>
    </source>
</evidence>
<feature type="domain" description="Lantibiotic dehydratase N-terminal" evidence="1">
    <location>
        <begin position="247"/>
        <end position="606"/>
    </location>
</feature>
<evidence type="ECO:0000313" key="3">
    <source>
        <dbReference type="EMBL" id="TCO23694.1"/>
    </source>
</evidence>
<sequence length="934" mass="108449">MKLNLHATLIFRTPMFSHQANLQDCWGDLKNAIAISSGDFYETIKDVEAQDLGNLPPRIYFTIWKYFNRAKYRSTPYGTFASFGILKNAIKQTESKVKVSEEQIIHRLIDWPYRNQLEFDFEHTIQQNGYLFSNSSFYVTLNGIRYIACSEGVFELAEIDHDDFVMQILNACMQPIRLKDLISKLQWEDERESELLMLLNDMHDLQLLFTDQDPNIIGEDFFKRTGKEIAGNTPEYLIAERKAYHGEIDQNLLKAIPNALDLLRKIIPKEEKAALTTFIRQFKKKFEQREVSLLMALDPEIGIGYDELEQSSEGYDFIIQFNNKRNDHKASNDFKARLKKTLSLENFEHGKTLFLNKLNLDLNEKPVPLPNSLSVLMHIADDLVIIDQIGGVTANALAGRFSMASDDVTDFCEEISNVEESANPEVLFFDVAYMVEANVDNINRRKLVYNHQLSILNYDTSASPLLLNDIQISVRNDQVILRSKSLNKRLMPRMASAYNYTRSDLAVFRLLCDLQHQGIQSSLLLPLDGIFPDLDYYPRLQYQNIVLNTQKWRVNKEAFFPGKVQLSVDACREFLTKIGISGFFKTGLSDQTLCFNLSSNEDLNALMQFIQKQKSIYLEEVILPKQNVVVDEESKPYLTQFILSITHNERIYNGASLINVDSTAHVQQVFLPGKEWLYFEIFCHQQRADEILVSVIDQFLQAHRQAIKSWFFIRYNENGNHLRFRANLYHEEDGQKLNASFADYLFPYLTSGLVSDFYSRAYKREIERYGSDLIGDVEMHFSVDSNFVLSVLQSQTDSFSKYSFCAEIVAQLLQREVFEGEEIRRIIKLASDSFNHEHHLEATDFKKLNQQYQSYKSHTVAPLDEYQLECFTGLVQSLVALLKDMEPNRKTKLFTDLIHMHVNRLFNKNQRTHEMVMYYFLLKDFQRSKAIGSY</sequence>
<dbReference type="NCBIfam" id="TIGR03891">
    <property type="entry name" value="thiopep_ocin"/>
    <property type="match status" value="1"/>
</dbReference>
<dbReference type="Pfam" id="PF14028">
    <property type="entry name" value="Lant_dehydr_C"/>
    <property type="match status" value="1"/>
</dbReference>
<evidence type="ECO:0000313" key="4">
    <source>
        <dbReference type="Proteomes" id="UP000295684"/>
    </source>
</evidence>
<reference evidence="3 4" key="1">
    <citation type="submission" date="2019-03" db="EMBL/GenBank/DDBJ databases">
        <title>Genomic Encyclopedia of Type Strains, Phase IV (KMG-IV): sequencing the most valuable type-strain genomes for metagenomic binning, comparative biology and taxonomic classification.</title>
        <authorList>
            <person name="Goeker M."/>
        </authorList>
    </citation>
    <scope>NUCLEOTIDE SEQUENCE [LARGE SCALE GENOMIC DNA]</scope>
    <source>
        <strain evidence="3 4">DSM 103236</strain>
    </source>
</reference>
<dbReference type="EMBL" id="SLWO01000005">
    <property type="protein sequence ID" value="TCO23694.1"/>
    <property type="molecule type" value="Genomic_DNA"/>
</dbReference>
<dbReference type="AlphaFoldDB" id="A0A4R2HBH9"/>
<comment type="caution">
    <text evidence="3">The sequence shown here is derived from an EMBL/GenBank/DDBJ whole genome shotgun (WGS) entry which is preliminary data.</text>
</comment>
<proteinExistence type="predicted"/>
<dbReference type="Pfam" id="PF04738">
    <property type="entry name" value="Lant_dehydr_N"/>
    <property type="match status" value="2"/>
</dbReference>
<name>A0A4R2HBH9_9SPHI</name>
<evidence type="ECO:0000259" key="1">
    <source>
        <dbReference type="Pfam" id="PF04738"/>
    </source>
</evidence>
<dbReference type="OrthoDB" id="1273722at2"/>
<dbReference type="InterPro" id="IPR023809">
    <property type="entry name" value="Thiopep_bacteriocin_synth_dom"/>
</dbReference>
<accession>A0A4R2HBH9</accession>
<protein>
    <submittedName>
        <fullName evidence="3">Thiopeptide-type bacteriocin biosynthesis protein</fullName>
    </submittedName>
</protein>